<keyword evidence="5" id="KW-1185">Reference proteome</keyword>
<dbReference type="InterPro" id="IPR002777">
    <property type="entry name" value="PFD_beta-like"/>
</dbReference>
<dbReference type="EMBL" id="AWGJ01000008">
    <property type="protein sequence ID" value="ODN76986.1"/>
    <property type="molecule type" value="Genomic_DNA"/>
</dbReference>
<accession>A0A1E3HMN6</accession>
<dbReference type="Pfam" id="PF01920">
    <property type="entry name" value="Prefoldin_2"/>
    <property type="match status" value="1"/>
</dbReference>
<dbReference type="RefSeq" id="XP_018992360.1">
    <property type="nucleotide sequence ID" value="XM_019139869.1"/>
</dbReference>
<evidence type="ECO:0000256" key="3">
    <source>
        <dbReference type="SAM" id="Coils"/>
    </source>
</evidence>
<organism evidence="4 5">
    <name type="scientific">Cryptococcus amylolentus CBS 6039</name>
    <dbReference type="NCBI Taxonomy" id="1295533"/>
    <lineage>
        <taxon>Eukaryota</taxon>
        <taxon>Fungi</taxon>
        <taxon>Dikarya</taxon>
        <taxon>Basidiomycota</taxon>
        <taxon>Agaricomycotina</taxon>
        <taxon>Tremellomycetes</taxon>
        <taxon>Tremellales</taxon>
        <taxon>Cryptococcaceae</taxon>
        <taxon>Cryptococcus</taxon>
    </lineage>
</organism>
<keyword evidence="3" id="KW-0175">Coiled coil</keyword>
<protein>
    <recommendedName>
        <fullName evidence="6">Prefoldin, alpha subunit</fullName>
    </recommendedName>
</protein>
<dbReference type="OrthoDB" id="248120at2759"/>
<dbReference type="Gene3D" id="1.10.287.370">
    <property type="match status" value="1"/>
</dbReference>
<dbReference type="FunFam" id="1.10.287.370:FF:000003">
    <property type="entry name" value="Prefoldin subunit 6"/>
    <property type="match status" value="1"/>
</dbReference>
<dbReference type="PANTHER" id="PTHR21431">
    <property type="entry name" value="PREFOLDIN SUBUNIT 6"/>
    <property type="match status" value="1"/>
</dbReference>
<keyword evidence="2" id="KW-0143">Chaperone</keyword>
<evidence type="ECO:0000256" key="1">
    <source>
        <dbReference type="ARBA" id="ARBA00008045"/>
    </source>
</evidence>
<feature type="coiled-coil region" evidence="3">
    <location>
        <begin position="82"/>
        <end position="123"/>
    </location>
</feature>
<dbReference type="GeneID" id="30156856"/>
<evidence type="ECO:0000256" key="2">
    <source>
        <dbReference type="ARBA" id="ARBA00023186"/>
    </source>
</evidence>
<dbReference type="GO" id="GO:0051082">
    <property type="term" value="F:unfolded protein binding"/>
    <property type="evidence" value="ECO:0007669"/>
    <property type="project" value="InterPro"/>
</dbReference>
<name>A0A1E3HMN6_9TREE</name>
<sequence length="135" mass="15126">MADQKIAQVQGQLQSETVAFQKIENGKSELDLAGIIEARQRLDSQFSENELVLKEFNILKPHNTVYKLIGPGLVPQDASEAKVNVEKRLEFIKSEIQRVESQLKEAESKAARKKEDIILLQQQFQALQAPSGGPQ</sequence>
<gene>
    <name evidence="4" type="ORF">L202_05547</name>
</gene>
<dbReference type="CDD" id="cd23161">
    <property type="entry name" value="Prefoldin_6"/>
    <property type="match status" value="1"/>
</dbReference>
<reference evidence="4 5" key="1">
    <citation type="submission" date="2016-06" db="EMBL/GenBank/DDBJ databases">
        <title>Evolution of pathogenesis and genome organization in the Tremellales.</title>
        <authorList>
            <person name="Cuomo C."/>
            <person name="Litvintseva A."/>
            <person name="Heitman J."/>
            <person name="Chen Y."/>
            <person name="Sun S."/>
            <person name="Springer D."/>
            <person name="Dromer F."/>
            <person name="Young S."/>
            <person name="Zeng Q."/>
            <person name="Chapman S."/>
            <person name="Gujja S."/>
            <person name="Saif S."/>
            <person name="Birren B."/>
        </authorList>
    </citation>
    <scope>NUCLEOTIDE SEQUENCE [LARGE SCALE GENOMIC DNA]</scope>
    <source>
        <strain evidence="4 5">CBS 6039</strain>
    </source>
</reference>
<evidence type="ECO:0008006" key="6">
    <source>
        <dbReference type="Google" id="ProtNLM"/>
    </source>
</evidence>
<comment type="caution">
    <text evidence="4">The sequence shown here is derived from an EMBL/GenBank/DDBJ whole genome shotgun (WGS) entry which is preliminary data.</text>
</comment>
<dbReference type="STRING" id="1295533.A0A1E3HMN6"/>
<proteinExistence type="inferred from homology"/>
<dbReference type="AlphaFoldDB" id="A0A1E3HMN6"/>
<evidence type="ECO:0000313" key="4">
    <source>
        <dbReference type="EMBL" id="ODN76986.1"/>
    </source>
</evidence>
<dbReference type="GO" id="GO:0005737">
    <property type="term" value="C:cytoplasm"/>
    <property type="evidence" value="ECO:0007669"/>
    <property type="project" value="TreeGrafter"/>
</dbReference>
<dbReference type="GO" id="GO:0006457">
    <property type="term" value="P:protein folding"/>
    <property type="evidence" value="ECO:0007669"/>
    <property type="project" value="InterPro"/>
</dbReference>
<dbReference type="GO" id="GO:0051131">
    <property type="term" value="P:chaperone-mediated protein complex assembly"/>
    <property type="evidence" value="ECO:0007669"/>
    <property type="project" value="TreeGrafter"/>
</dbReference>
<comment type="similarity">
    <text evidence="1">Belongs to the prefoldin subunit beta family.</text>
</comment>
<dbReference type="InterPro" id="IPR009053">
    <property type="entry name" value="Prefoldin"/>
</dbReference>
<dbReference type="Proteomes" id="UP000094065">
    <property type="component" value="Unassembled WGS sequence"/>
</dbReference>
<evidence type="ECO:0000313" key="5">
    <source>
        <dbReference type="Proteomes" id="UP000094065"/>
    </source>
</evidence>
<dbReference type="SUPFAM" id="SSF46579">
    <property type="entry name" value="Prefoldin"/>
    <property type="match status" value="1"/>
</dbReference>
<dbReference type="PANTHER" id="PTHR21431:SF0">
    <property type="entry name" value="PREFOLDIN SUBUNIT 6"/>
    <property type="match status" value="1"/>
</dbReference>
<dbReference type="GO" id="GO:0051087">
    <property type="term" value="F:protein-folding chaperone binding"/>
    <property type="evidence" value="ECO:0007669"/>
    <property type="project" value="TreeGrafter"/>
</dbReference>
<dbReference type="GO" id="GO:0016272">
    <property type="term" value="C:prefoldin complex"/>
    <property type="evidence" value="ECO:0007669"/>
    <property type="project" value="InterPro"/>
</dbReference>